<comment type="caution">
    <text evidence="2">The sequence shown here is derived from an EMBL/GenBank/DDBJ whole genome shotgun (WGS) entry which is preliminary data.</text>
</comment>
<evidence type="ECO:0008006" key="4">
    <source>
        <dbReference type="Google" id="ProtNLM"/>
    </source>
</evidence>
<dbReference type="AlphaFoldDB" id="A0AAD9RVS6"/>
<evidence type="ECO:0000313" key="2">
    <source>
        <dbReference type="EMBL" id="KAK2586842.1"/>
    </source>
</evidence>
<organism evidence="2 3">
    <name type="scientific">Odynerus spinipes</name>
    <dbReference type="NCBI Taxonomy" id="1348599"/>
    <lineage>
        <taxon>Eukaryota</taxon>
        <taxon>Metazoa</taxon>
        <taxon>Ecdysozoa</taxon>
        <taxon>Arthropoda</taxon>
        <taxon>Hexapoda</taxon>
        <taxon>Insecta</taxon>
        <taxon>Pterygota</taxon>
        <taxon>Neoptera</taxon>
        <taxon>Endopterygota</taxon>
        <taxon>Hymenoptera</taxon>
        <taxon>Apocrita</taxon>
        <taxon>Aculeata</taxon>
        <taxon>Vespoidea</taxon>
        <taxon>Vespidae</taxon>
        <taxon>Eumeninae</taxon>
        <taxon>Odynerus</taxon>
    </lineage>
</organism>
<reference evidence="2" key="1">
    <citation type="submission" date="2021-08" db="EMBL/GenBank/DDBJ databases">
        <authorList>
            <person name="Misof B."/>
            <person name="Oliver O."/>
            <person name="Podsiadlowski L."/>
            <person name="Donath A."/>
            <person name="Peters R."/>
            <person name="Mayer C."/>
            <person name="Rust J."/>
            <person name="Gunkel S."/>
            <person name="Lesny P."/>
            <person name="Martin S."/>
            <person name="Oeyen J.P."/>
            <person name="Petersen M."/>
            <person name="Panagiotis P."/>
            <person name="Wilbrandt J."/>
            <person name="Tanja T."/>
        </authorList>
    </citation>
    <scope>NUCLEOTIDE SEQUENCE</scope>
    <source>
        <strain evidence="2">GBR_01_08_01A</strain>
        <tissue evidence="2">Thorax + abdomen</tissue>
    </source>
</reference>
<keyword evidence="1" id="KW-0732">Signal</keyword>
<feature type="signal peptide" evidence="1">
    <location>
        <begin position="1"/>
        <end position="24"/>
    </location>
</feature>
<evidence type="ECO:0000256" key="1">
    <source>
        <dbReference type="SAM" id="SignalP"/>
    </source>
</evidence>
<proteinExistence type="predicted"/>
<keyword evidence="3" id="KW-1185">Reference proteome</keyword>
<name>A0AAD9RVS6_9HYME</name>
<dbReference type="EMBL" id="JAIFRP010000010">
    <property type="protein sequence ID" value="KAK2586842.1"/>
    <property type="molecule type" value="Genomic_DNA"/>
</dbReference>
<protein>
    <recommendedName>
        <fullName evidence="4">Carboxypeptidase inhibitor</fullName>
    </recommendedName>
</protein>
<accession>A0AAD9RVS6</accession>
<feature type="chain" id="PRO_5042220430" description="Carboxypeptidase inhibitor" evidence="1">
    <location>
        <begin position="25"/>
        <end position="97"/>
    </location>
</feature>
<gene>
    <name evidence="2" type="ORF">KPH14_009780</name>
</gene>
<dbReference type="Proteomes" id="UP001258017">
    <property type="component" value="Unassembled WGS sequence"/>
</dbReference>
<sequence>MKSSAFRFALLLVLVLAVAHFTAGYCPPENCVPDDQCDSPVRNVRCENGNRCCSIVKTEYRTHCNHYGGICMDNCSDKIWQRGAVDCAENQRCCVLV</sequence>
<evidence type="ECO:0000313" key="3">
    <source>
        <dbReference type="Proteomes" id="UP001258017"/>
    </source>
</evidence>
<reference evidence="2" key="2">
    <citation type="journal article" date="2023" name="Commun. Biol.">
        <title>Intrasexual cuticular hydrocarbon dimorphism in a wasp sheds light on hydrocarbon biosynthesis genes in Hymenoptera.</title>
        <authorList>
            <person name="Moris V.C."/>
            <person name="Podsiadlowski L."/>
            <person name="Martin S."/>
            <person name="Oeyen J.P."/>
            <person name="Donath A."/>
            <person name="Petersen M."/>
            <person name="Wilbrandt J."/>
            <person name="Misof B."/>
            <person name="Liedtke D."/>
            <person name="Thamm M."/>
            <person name="Scheiner R."/>
            <person name="Schmitt T."/>
            <person name="Niehuis O."/>
        </authorList>
    </citation>
    <scope>NUCLEOTIDE SEQUENCE</scope>
    <source>
        <strain evidence="2">GBR_01_08_01A</strain>
    </source>
</reference>